<evidence type="ECO:0000256" key="2">
    <source>
        <dbReference type="ARBA" id="ARBA00022884"/>
    </source>
</evidence>
<keyword evidence="6" id="KW-1185">Reference proteome</keyword>
<evidence type="ECO:0000313" key="6">
    <source>
        <dbReference type="Proteomes" id="UP001244341"/>
    </source>
</evidence>
<evidence type="ECO:0000256" key="1">
    <source>
        <dbReference type="ARBA" id="ARBA00022737"/>
    </source>
</evidence>
<protein>
    <recommendedName>
        <fullName evidence="4">RRM domain-containing protein</fullName>
    </recommendedName>
</protein>
<organism evidence="5 6">
    <name type="scientific">Tetradesmus obliquus</name>
    <name type="common">Green alga</name>
    <name type="synonym">Acutodesmus obliquus</name>
    <dbReference type="NCBI Taxonomy" id="3088"/>
    <lineage>
        <taxon>Eukaryota</taxon>
        <taxon>Viridiplantae</taxon>
        <taxon>Chlorophyta</taxon>
        <taxon>core chlorophytes</taxon>
        <taxon>Chlorophyceae</taxon>
        <taxon>CS clade</taxon>
        <taxon>Sphaeropleales</taxon>
        <taxon>Scenedesmaceae</taxon>
        <taxon>Tetradesmus</taxon>
    </lineage>
</organism>
<feature type="domain" description="RRM" evidence="4">
    <location>
        <begin position="14"/>
        <end position="83"/>
    </location>
</feature>
<dbReference type="CDD" id="cd12254">
    <property type="entry name" value="RRM_hnRNPH_ESRPs_RBM12_like"/>
    <property type="match status" value="1"/>
</dbReference>
<dbReference type="Proteomes" id="UP001244341">
    <property type="component" value="Chromosome 10b"/>
</dbReference>
<gene>
    <name evidence="5" type="ORF">OEZ85_003865</name>
</gene>
<sequence length="272" mass="29499">MVAAQASPLDGVAVLRLRGLPFNATHSDIVQFFEGFNVRDVLITRTYGKANGQAYVAIDAAQAPKAFAELNNKFMGKRYVEVFGSNVSDMETARRMSDDRRPASSSSSSKQPGSLGSIHLARHPDLRPTGEAYVALRTESELLAALKKHKSSMGKRYIEVFPSCTAEMQQALAAQQQQQQQQLLSSAQHTPFQAPGNPLVLPPVSMPSPSEYTWPAAADASLRICRGSSSSSSSRRATVQPVWPNAKSFGAAAQSFGKHWRALQQLHWTGAA</sequence>
<keyword evidence="2" id="KW-0694">RNA-binding</keyword>
<dbReference type="SMART" id="SM00360">
    <property type="entry name" value="RRM"/>
    <property type="match status" value="1"/>
</dbReference>
<feature type="region of interest" description="Disordered" evidence="3">
    <location>
        <begin position="91"/>
        <end position="122"/>
    </location>
</feature>
<dbReference type="Pfam" id="PF00076">
    <property type="entry name" value="RRM_1"/>
    <property type="match status" value="1"/>
</dbReference>
<dbReference type="PANTHER" id="PTHR13976">
    <property type="entry name" value="HETEROGENEOUS NUCLEAR RIBONUCLEOPROTEIN-RELATED"/>
    <property type="match status" value="1"/>
</dbReference>
<dbReference type="Gene3D" id="3.30.70.330">
    <property type="match status" value="2"/>
</dbReference>
<reference evidence="5 6" key="1">
    <citation type="submission" date="2023-05" db="EMBL/GenBank/DDBJ databases">
        <title>A 100% complete, gapless, phased diploid assembly of the Scenedesmus obliquus UTEX 3031 genome.</title>
        <authorList>
            <person name="Biondi T.C."/>
            <person name="Hanschen E.R."/>
            <person name="Kwon T."/>
            <person name="Eng W."/>
            <person name="Kruse C.P.S."/>
            <person name="Koehler S.I."/>
            <person name="Kunde Y."/>
            <person name="Gleasner C.D."/>
            <person name="You Mak K.T."/>
            <person name="Polle J."/>
            <person name="Hovde B.T."/>
            <person name="Starkenburg S.R."/>
        </authorList>
    </citation>
    <scope>NUCLEOTIDE SEQUENCE [LARGE SCALE GENOMIC DNA]</scope>
    <source>
        <strain evidence="5 6">DOE0152z</strain>
    </source>
</reference>
<evidence type="ECO:0000313" key="5">
    <source>
        <dbReference type="EMBL" id="WIA19225.1"/>
    </source>
</evidence>
<dbReference type="InterPro" id="IPR050666">
    <property type="entry name" value="ESRP"/>
</dbReference>
<evidence type="ECO:0000259" key="4">
    <source>
        <dbReference type="SMART" id="SM00360"/>
    </source>
</evidence>
<dbReference type="InterPro" id="IPR012677">
    <property type="entry name" value="Nucleotide-bd_a/b_plait_sf"/>
</dbReference>
<dbReference type="EMBL" id="CP126217">
    <property type="protein sequence ID" value="WIA19225.1"/>
    <property type="molecule type" value="Genomic_DNA"/>
</dbReference>
<keyword evidence="1" id="KW-0677">Repeat</keyword>
<evidence type="ECO:0000256" key="3">
    <source>
        <dbReference type="SAM" id="MobiDB-lite"/>
    </source>
</evidence>
<proteinExistence type="predicted"/>
<name>A0ABY8UCZ0_TETOB</name>
<feature type="compositionally biased region" description="Basic and acidic residues" evidence="3">
    <location>
        <begin position="91"/>
        <end position="102"/>
    </location>
</feature>
<dbReference type="InterPro" id="IPR035979">
    <property type="entry name" value="RBD_domain_sf"/>
</dbReference>
<accession>A0ABY8UCZ0</accession>
<dbReference type="SUPFAM" id="SSF54928">
    <property type="entry name" value="RNA-binding domain, RBD"/>
    <property type="match status" value="2"/>
</dbReference>
<dbReference type="InterPro" id="IPR000504">
    <property type="entry name" value="RRM_dom"/>
</dbReference>